<dbReference type="GO" id="GO:0004672">
    <property type="term" value="F:protein kinase activity"/>
    <property type="evidence" value="ECO:0007669"/>
    <property type="project" value="TreeGrafter"/>
</dbReference>
<dbReference type="InterPro" id="IPR007110">
    <property type="entry name" value="Ig-like_dom"/>
</dbReference>
<dbReference type="GO" id="GO:0005516">
    <property type="term" value="F:calmodulin binding"/>
    <property type="evidence" value="ECO:0007669"/>
    <property type="project" value="UniProtKB-KW"/>
</dbReference>
<feature type="domain" description="Ig-like" evidence="7">
    <location>
        <begin position="21"/>
        <end position="104"/>
    </location>
</feature>
<dbReference type="Gene3D" id="2.60.40.10">
    <property type="entry name" value="Immunoglobulins"/>
    <property type="match status" value="2"/>
</dbReference>
<accession>A0A8T2IAT8</accession>
<keyword evidence="4" id="KW-0393">Immunoglobulin domain</keyword>
<dbReference type="InterPro" id="IPR003598">
    <property type="entry name" value="Ig_sub2"/>
</dbReference>
<dbReference type="SMART" id="SM00408">
    <property type="entry name" value="IGc2"/>
    <property type="match status" value="1"/>
</dbReference>
<dbReference type="InterPro" id="IPR013783">
    <property type="entry name" value="Ig-like_fold"/>
</dbReference>
<dbReference type="PANTHER" id="PTHR47633">
    <property type="entry name" value="IMMUNOGLOBULIN"/>
    <property type="match status" value="1"/>
</dbReference>
<dbReference type="OrthoDB" id="2152335at2759"/>
<evidence type="ECO:0000256" key="1">
    <source>
        <dbReference type="ARBA" id="ARBA00006692"/>
    </source>
</evidence>
<dbReference type="AlphaFoldDB" id="A0A8T2IAT8"/>
<keyword evidence="5" id="KW-0175">Coiled coil</keyword>
<dbReference type="SUPFAM" id="SSF48726">
    <property type="entry name" value="Immunoglobulin"/>
    <property type="match status" value="2"/>
</dbReference>
<evidence type="ECO:0000256" key="2">
    <source>
        <dbReference type="ARBA" id="ARBA00022860"/>
    </source>
</evidence>
<sequence>MGQAKTEATLTVHEPQEGIQPWFITKPKSSVSSPGQNVVMSCAISGDPFPRVQWLKDGRTLHGRDILQSEDVFTLILRNVQESDSGVYEITLKNAVGESSCQVSLMVQESLGSRSLTQQREQQHCVEGDGWDEGDALSPGRTPEGDQNIRGVLKRRVDIKENTEEKLRQQEAEQLDFRKVLGKKVKTRKVLEEEIKDVPAEQMDFRANLQRQVKPKAEDERKVNNTQQVDFRSVLGKKPSTPKTSQPDKTANKVAAPDFRSVLSPKKKGPTENGNMNNIDPQENAKPAAREEKTEVNCCSVVDGEIDKDCAQSTGEPPAFTEKLQDVRLVDGEKLVLRCKVSSDPPATITWTLDGKIIKSSKFILLTQE</sequence>
<evidence type="ECO:0000256" key="6">
    <source>
        <dbReference type="SAM" id="MobiDB-lite"/>
    </source>
</evidence>
<evidence type="ECO:0000256" key="4">
    <source>
        <dbReference type="ARBA" id="ARBA00023319"/>
    </source>
</evidence>
<feature type="non-terminal residue" evidence="8">
    <location>
        <position position="1"/>
    </location>
</feature>
<evidence type="ECO:0000313" key="9">
    <source>
        <dbReference type="Proteomes" id="UP000812440"/>
    </source>
</evidence>
<gene>
    <name evidence="8" type="ORF">GDO86_018280</name>
</gene>
<keyword evidence="2" id="KW-0112">Calmodulin-binding</keyword>
<feature type="region of interest" description="Disordered" evidence="6">
    <location>
        <begin position="127"/>
        <end position="147"/>
    </location>
</feature>
<dbReference type="FunFam" id="2.60.40.10:FF:000032">
    <property type="entry name" value="palladin isoform X1"/>
    <property type="match status" value="1"/>
</dbReference>
<dbReference type="Proteomes" id="UP000812440">
    <property type="component" value="Unassembled WGS sequence"/>
</dbReference>
<dbReference type="SMART" id="SM00409">
    <property type="entry name" value="IG"/>
    <property type="match status" value="1"/>
</dbReference>
<dbReference type="Pfam" id="PF07679">
    <property type="entry name" value="I-set"/>
    <property type="match status" value="2"/>
</dbReference>
<evidence type="ECO:0000256" key="5">
    <source>
        <dbReference type="SAM" id="Coils"/>
    </source>
</evidence>
<dbReference type="PANTHER" id="PTHR47633:SF1">
    <property type="entry name" value="MYOSIN LIGHT CHAIN KINASE, SMOOTH MUSCLE"/>
    <property type="match status" value="1"/>
</dbReference>
<dbReference type="EMBL" id="JAACNH010001354">
    <property type="protein sequence ID" value="KAG8430185.1"/>
    <property type="molecule type" value="Genomic_DNA"/>
</dbReference>
<feature type="coiled-coil region" evidence="5">
    <location>
        <begin position="153"/>
        <end position="180"/>
    </location>
</feature>
<feature type="region of interest" description="Disordered" evidence="6">
    <location>
        <begin position="211"/>
        <end position="291"/>
    </location>
</feature>
<dbReference type="InterPro" id="IPR036179">
    <property type="entry name" value="Ig-like_dom_sf"/>
</dbReference>
<protein>
    <recommendedName>
        <fullName evidence="7">Ig-like domain-containing protein</fullName>
    </recommendedName>
</protein>
<dbReference type="PROSITE" id="PS50835">
    <property type="entry name" value="IG_LIKE"/>
    <property type="match status" value="2"/>
</dbReference>
<keyword evidence="9" id="KW-1185">Reference proteome</keyword>
<evidence type="ECO:0000313" key="8">
    <source>
        <dbReference type="EMBL" id="KAG8430185.1"/>
    </source>
</evidence>
<reference evidence="8" key="1">
    <citation type="thesis" date="2020" institute="ProQuest LLC" country="789 East Eisenhower Parkway, Ann Arbor, MI, USA">
        <title>Comparative Genomics and Chromosome Evolution.</title>
        <authorList>
            <person name="Mudd A.B."/>
        </authorList>
    </citation>
    <scope>NUCLEOTIDE SEQUENCE</scope>
    <source>
        <strain evidence="8">Female2</strain>
        <tissue evidence="8">Blood</tissue>
    </source>
</reference>
<feature type="domain" description="Ig-like" evidence="7">
    <location>
        <begin position="318"/>
        <end position="369"/>
    </location>
</feature>
<name>A0A8T2IAT8_9PIPI</name>
<comment type="similarity">
    <text evidence="1">Belongs to the protein kinase superfamily. CAMK Ser/Thr protein kinase family.</text>
</comment>
<dbReference type="InterPro" id="IPR003599">
    <property type="entry name" value="Ig_sub"/>
</dbReference>
<evidence type="ECO:0000259" key="7">
    <source>
        <dbReference type="PROSITE" id="PS50835"/>
    </source>
</evidence>
<organism evidence="8 9">
    <name type="scientific">Hymenochirus boettgeri</name>
    <name type="common">Congo dwarf clawed frog</name>
    <dbReference type="NCBI Taxonomy" id="247094"/>
    <lineage>
        <taxon>Eukaryota</taxon>
        <taxon>Metazoa</taxon>
        <taxon>Chordata</taxon>
        <taxon>Craniata</taxon>
        <taxon>Vertebrata</taxon>
        <taxon>Euteleostomi</taxon>
        <taxon>Amphibia</taxon>
        <taxon>Batrachia</taxon>
        <taxon>Anura</taxon>
        <taxon>Pipoidea</taxon>
        <taxon>Pipidae</taxon>
        <taxon>Pipinae</taxon>
        <taxon>Hymenochirus</taxon>
    </lineage>
</organism>
<dbReference type="InterPro" id="IPR013098">
    <property type="entry name" value="Ig_I-set"/>
</dbReference>
<comment type="caution">
    <text evidence="8">The sequence shown here is derived from an EMBL/GenBank/DDBJ whole genome shotgun (WGS) entry which is preliminary data.</text>
</comment>
<feature type="compositionally biased region" description="Polar residues" evidence="6">
    <location>
        <begin position="272"/>
        <end position="281"/>
    </location>
</feature>
<evidence type="ECO:0000256" key="3">
    <source>
        <dbReference type="ARBA" id="ARBA00023157"/>
    </source>
</evidence>
<keyword evidence="3" id="KW-1015">Disulfide bond</keyword>
<proteinExistence type="inferred from homology"/>